<dbReference type="Pfam" id="PF03799">
    <property type="entry name" value="FtsQ_DivIB_C"/>
    <property type="match status" value="1"/>
</dbReference>
<dbReference type="Pfam" id="PF08478">
    <property type="entry name" value="POTRA_1"/>
    <property type="match status" value="1"/>
</dbReference>
<protein>
    <submittedName>
        <fullName evidence="10">Uncharacterized protein</fullName>
    </submittedName>
</protein>
<dbReference type="PANTHER" id="PTHR35851">
    <property type="entry name" value="CELL DIVISION PROTEIN FTSQ"/>
    <property type="match status" value="1"/>
</dbReference>
<feature type="domain" description="Cell division protein FtsQ/DivIB C-terminal" evidence="8">
    <location>
        <begin position="126"/>
        <end position="244"/>
    </location>
</feature>
<keyword evidence="1" id="KW-1003">Cell membrane</keyword>
<evidence type="ECO:0000256" key="4">
    <source>
        <dbReference type="ARBA" id="ARBA00022692"/>
    </source>
</evidence>
<keyword evidence="5 7" id="KW-1133">Transmembrane helix</keyword>
<keyword evidence="3" id="KW-0132">Cell division</keyword>
<keyword evidence="2" id="KW-0997">Cell inner membrane</keyword>
<dbReference type="InterPro" id="IPR026579">
    <property type="entry name" value="FtsQ"/>
</dbReference>
<dbReference type="InterPro" id="IPR013685">
    <property type="entry name" value="POTRA_FtsQ_type"/>
</dbReference>
<evidence type="ECO:0000313" key="10">
    <source>
        <dbReference type="EMBL" id="VAX36037.1"/>
    </source>
</evidence>
<evidence type="ECO:0000256" key="2">
    <source>
        <dbReference type="ARBA" id="ARBA00022519"/>
    </source>
</evidence>
<feature type="transmembrane region" description="Helical" evidence="7">
    <location>
        <begin position="12"/>
        <end position="33"/>
    </location>
</feature>
<proteinExistence type="predicted"/>
<keyword evidence="6" id="KW-0131">Cell cycle</keyword>
<organism evidence="10">
    <name type="scientific">hydrothermal vent metagenome</name>
    <dbReference type="NCBI Taxonomy" id="652676"/>
    <lineage>
        <taxon>unclassified sequences</taxon>
        <taxon>metagenomes</taxon>
        <taxon>ecological metagenomes</taxon>
    </lineage>
</organism>
<name>A0A3B1E2C2_9ZZZZ</name>
<feature type="domain" description="POTRA" evidence="9">
    <location>
        <begin position="64"/>
        <end position="108"/>
    </location>
</feature>
<dbReference type="Gene3D" id="3.40.50.11690">
    <property type="entry name" value="Cell division protein FtsQ/DivIB"/>
    <property type="match status" value="1"/>
</dbReference>
<evidence type="ECO:0000256" key="3">
    <source>
        <dbReference type="ARBA" id="ARBA00022618"/>
    </source>
</evidence>
<dbReference type="InterPro" id="IPR005548">
    <property type="entry name" value="Cell_div_FtsQ/DivIB_C"/>
</dbReference>
<dbReference type="AlphaFoldDB" id="A0A3B1E2C2"/>
<dbReference type="PANTHER" id="PTHR35851:SF1">
    <property type="entry name" value="CELL DIVISION PROTEIN FTSQ"/>
    <property type="match status" value="1"/>
</dbReference>
<gene>
    <name evidence="10" type="ORF">MNBD_UNCLBAC01-105</name>
</gene>
<accession>A0A3B1E2C2</accession>
<dbReference type="GO" id="GO:0090529">
    <property type="term" value="P:cell septum assembly"/>
    <property type="evidence" value="ECO:0007669"/>
    <property type="project" value="InterPro"/>
</dbReference>
<evidence type="ECO:0000256" key="6">
    <source>
        <dbReference type="ARBA" id="ARBA00023306"/>
    </source>
</evidence>
<evidence type="ECO:0000256" key="5">
    <source>
        <dbReference type="ARBA" id="ARBA00022989"/>
    </source>
</evidence>
<dbReference type="EMBL" id="UOGJ01000079">
    <property type="protein sequence ID" value="VAX36037.1"/>
    <property type="molecule type" value="Genomic_DNA"/>
</dbReference>
<evidence type="ECO:0000256" key="1">
    <source>
        <dbReference type="ARBA" id="ARBA00022475"/>
    </source>
</evidence>
<sequence length="254" mass="29486">MPRKKKFKISIAPAIIKFSLATVFALIIGFAIYRGVYHFCMHSSYFQIEAIEYDAALDFIHKRNLKKLKGKSIFAVDLKAIQRKLQAKYPQVTSLQVVRRFPNRIIINARQRLPLAQTKFENIILTLDEKGVVLSSTSKKGKKLPWIVGVKTNNKGFTLGRPLRSRTIWSALKIIKIFQEERALRPYQIKRIDVKNLSKIYLTLTNGVDIIVDTDKVEQKMQKLGVILPQDRVEFKEIKYIDLRFKEPILKKNN</sequence>
<dbReference type="Gene3D" id="3.10.20.310">
    <property type="entry name" value="membrane protein fhac"/>
    <property type="match status" value="1"/>
</dbReference>
<keyword evidence="7" id="KW-0472">Membrane</keyword>
<evidence type="ECO:0000256" key="7">
    <source>
        <dbReference type="SAM" id="Phobius"/>
    </source>
</evidence>
<evidence type="ECO:0000259" key="8">
    <source>
        <dbReference type="Pfam" id="PF03799"/>
    </source>
</evidence>
<keyword evidence="4 7" id="KW-0812">Transmembrane</keyword>
<dbReference type="InterPro" id="IPR045335">
    <property type="entry name" value="FtsQ_C_sf"/>
</dbReference>
<evidence type="ECO:0000259" key="9">
    <source>
        <dbReference type="Pfam" id="PF08478"/>
    </source>
</evidence>
<reference evidence="10" key="1">
    <citation type="submission" date="2018-06" db="EMBL/GenBank/DDBJ databases">
        <authorList>
            <person name="Zhirakovskaya E."/>
        </authorList>
    </citation>
    <scope>NUCLEOTIDE SEQUENCE</scope>
</reference>